<accession>A0A6I1E1A2</accession>
<dbReference type="SUPFAM" id="SSF55961">
    <property type="entry name" value="Bet v1-like"/>
    <property type="match status" value="1"/>
</dbReference>
<dbReference type="Pfam" id="PF08327">
    <property type="entry name" value="AHSA1"/>
    <property type="match status" value="1"/>
</dbReference>
<name>A0A6I1E1A2_9FLAO</name>
<dbReference type="InterPro" id="IPR023393">
    <property type="entry name" value="START-like_dom_sf"/>
</dbReference>
<dbReference type="Gene3D" id="3.30.530.20">
    <property type="match status" value="1"/>
</dbReference>
<dbReference type="OrthoDB" id="2355173at2"/>
<dbReference type="EMBL" id="WELG01000001">
    <property type="protein sequence ID" value="KAB7530372.1"/>
    <property type="molecule type" value="Genomic_DNA"/>
</dbReference>
<dbReference type="AlphaFoldDB" id="A0A6I1E1A2"/>
<feature type="domain" description="Activator of Hsp90 ATPase homologue 1/2-like C-terminal" evidence="2">
    <location>
        <begin position="14"/>
        <end position="140"/>
    </location>
</feature>
<organism evidence="3 4">
    <name type="scientific">Flagellimonas olearia</name>
    <dbReference type="NCBI Taxonomy" id="552546"/>
    <lineage>
        <taxon>Bacteria</taxon>
        <taxon>Pseudomonadati</taxon>
        <taxon>Bacteroidota</taxon>
        <taxon>Flavobacteriia</taxon>
        <taxon>Flavobacteriales</taxon>
        <taxon>Flavobacteriaceae</taxon>
        <taxon>Flagellimonas</taxon>
    </lineage>
</organism>
<proteinExistence type="inferred from homology"/>
<evidence type="ECO:0000256" key="1">
    <source>
        <dbReference type="ARBA" id="ARBA00006817"/>
    </source>
</evidence>
<dbReference type="Proteomes" id="UP000429785">
    <property type="component" value="Unassembled WGS sequence"/>
</dbReference>
<reference evidence="3 4" key="1">
    <citation type="submission" date="2019-10" db="EMBL/GenBank/DDBJ databases">
        <title>Muricauda olearia CL-SS4 JCM15563 genome.</title>
        <authorList>
            <person name="Liu L."/>
        </authorList>
    </citation>
    <scope>NUCLEOTIDE SEQUENCE [LARGE SCALE GENOMIC DNA]</scope>
    <source>
        <strain evidence="3 4">CL-SS4</strain>
    </source>
</reference>
<evidence type="ECO:0000259" key="2">
    <source>
        <dbReference type="Pfam" id="PF08327"/>
    </source>
</evidence>
<sequence length="143" mass="16407">MQQDHISVYRTTVKAPIEKVWEALTQAEIIELYFFGSEQTTDWKIGRPIVWTGEYEGTTYKDTGVVLEFIPNEKLSYSYLSSWAGLEDKPENYLVVTYEVTKIIAGTALTITQSNYDETKKKDSEKNWAVVVDGLKKIVEPKQ</sequence>
<protein>
    <submittedName>
        <fullName evidence="3">SRPBCC domain-containing protein</fullName>
    </submittedName>
</protein>
<comment type="caution">
    <text evidence="3">The sequence shown here is derived from an EMBL/GenBank/DDBJ whole genome shotgun (WGS) entry which is preliminary data.</text>
</comment>
<evidence type="ECO:0000313" key="4">
    <source>
        <dbReference type="Proteomes" id="UP000429785"/>
    </source>
</evidence>
<gene>
    <name evidence="3" type="ORF">F8C76_02355</name>
</gene>
<dbReference type="CDD" id="cd07814">
    <property type="entry name" value="SRPBCC_CalC_Aha1-like"/>
    <property type="match status" value="1"/>
</dbReference>
<evidence type="ECO:0000313" key="3">
    <source>
        <dbReference type="EMBL" id="KAB7530372.1"/>
    </source>
</evidence>
<dbReference type="InterPro" id="IPR013538">
    <property type="entry name" value="ASHA1/2-like_C"/>
</dbReference>
<comment type="similarity">
    <text evidence="1">Belongs to the AHA1 family.</text>
</comment>
<dbReference type="RefSeq" id="WP_152130305.1">
    <property type="nucleotide sequence ID" value="NZ_WELG01000001.1"/>
</dbReference>